<dbReference type="InterPro" id="IPR017853">
    <property type="entry name" value="GH"/>
</dbReference>
<dbReference type="SUPFAM" id="SSF51445">
    <property type="entry name" value="(Trans)glycosidases"/>
    <property type="match status" value="1"/>
</dbReference>
<dbReference type="PRINTS" id="PR00131">
    <property type="entry name" value="GLHYDRLASE1"/>
</dbReference>
<dbReference type="EMBL" id="DWYY01000185">
    <property type="protein sequence ID" value="HJA94588.1"/>
    <property type="molecule type" value="Genomic_DNA"/>
</dbReference>
<dbReference type="Gene3D" id="3.20.20.80">
    <property type="entry name" value="Glycosidases"/>
    <property type="match status" value="1"/>
</dbReference>
<sequence length="433" mass="51487">MTDVFAIPDFTLPEGFLWGSATAAHQVEGDNIHSNSWYNEQRDHEKDPTREVSGKACNHYQMYEEDIRLLQTLGHKAFRLGVEWARIEPEEGHFVQAEADHYIRELSKLKEAGIQTFVTLVHFSVPQWFAEKGGFSEMENLKYFERYLNFILPQIAPYVDFWNVINEFNLGKDQSKLDFKFNSMLYHARGYHLIKQYSNRPVSSAHALVQYYAKRQNDPFDLALQHYMDVINHEFFFHAVRTGELVLPHKDVYFNRELKDTADFWSINLYTREMVDARHADFSSPRYPFTRTQMIPRKFYLDEFFPECMFHDLTRLKDRPVYITENGCCCDDDDFRIVYLAEYLCAMNEAIKDGVDVRGYLYWSLLDNWEWGSFIPRFGIVDVDREHDFKRKPKKSAWFLKEIIENNGFSQEILRRYLKQMPRTDPAFNKDAE</sequence>
<dbReference type="InterPro" id="IPR001360">
    <property type="entry name" value="Glyco_hydro_1"/>
</dbReference>
<evidence type="ECO:0000313" key="6">
    <source>
        <dbReference type="Proteomes" id="UP000886858"/>
    </source>
</evidence>
<dbReference type="Proteomes" id="UP000886858">
    <property type="component" value="Unassembled WGS sequence"/>
</dbReference>
<keyword evidence="3" id="KW-0326">Glycosidase</keyword>
<evidence type="ECO:0000256" key="2">
    <source>
        <dbReference type="ARBA" id="ARBA00022801"/>
    </source>
</evidence>
<dbReference type="GO" id="GO:0008422">
    <property type="term" value="F:beta-glucosidase activity"/>
    <property type="evidence" value="ECO:0007669"/>
    <property type="project" value="TreeGrafter"/>
</dbReference>
<proteinExistence type="inferred from homology"/>
<reference evidence="5" key="1">
    <citation type="journal article" date="2021" name="PeerJ">
        <title>Extensive microbial diversity within the chicken gut microbiome revealed by metagenomics and culture.</title>
        <authorList>
            <person name="Gilroy R."/>
            <person name="Ravi A."/>
            <person name="Getino M."/>
            <person name="Pursley I."/>
            <person name="Horton D.L."/>
            <person name="Alikhan N.F."/>
            <person name="Baker D."/>
            <person name="Gharbi K."/>
            <person name="Hall N."/>
            <person name="Watson M."/>
            <person name="Adriaenssens E.M."/>
            <person name="Foster-Nyarko E."/>
            <person name="Jarju S."/>
            <person name="Secka A."/>
            <person name="Antonio M."/>
            <person name="Oren A."/>
            <person name="Chaudhuri R.R."/>
            <person name="La Ragione R."/>
            <person name="Hildebrand F."/>
            <person name="Pallen M.J."/>
        </authorList>
    </citation>
    <scope>NUCLEOTIDE SEQUENCE</scope>
    <source>
        <strain evidence="5">CHK179-7159</strain>
    </source>
</reference>
<dbReference type="PANTHER" id="PTHR10353">
    <property type="entry name" value="GLYCOSYL HYDROLASE"/>
    <property type="match status" value="1"/>
</dbReference>
<gene>
    <name evidence="5" type="ORF">H9717_16000</name>
</gene>
<evidence type="ECO:0000313" key="5">
    <source>
        <dbReference type="EMBL" id="HJA94588.1"/>
    </source>
</evidence>
<dbReference type="GO" id="GO:0005975">
    <property type="term" value="P:carbohydrate metabolic process"/>
    <property type="evidence" value="ECO:0007669"/>
    <property type="project" value="InterPro"/>
</dbReference>
<protein>
    <submittedName>
        <fullName evidence="5">Family 1 glycosylhydrolase</fullName>
    </submittedName>
</protein>
<evidence type="ECO:0000256" key="3">
    <source>
        <dbReference type="ARBA" id="ARBA00023295"/>
    </source>
</evidence>
<comment type="similarity">
    <text evidence="1 4">Belongs to the glycosyl hydrolase 1 family.</text>
</comment>
<name>A0A9D2L1C6_9FIRM</name>
<evidence type="ECO:0000256" key="4">
    <source>
        <dbReference type="RuleBase" id="RU003690"/>
    </source>
</evidence>
<organism evidence="5 6">
    <name type="scientific">Candidatus Eisenbergiella merdipullorum</name>
    <dbReference type="NCBI Taxonomy" id="2838553"/>
    <lineage>
        <taxon>Bacteria</taxon>
        <taxon>Bacillati</taxon>
        <taxon>Bacillota</taxon>
        <taxon>Clostridia</taxon>
        <taxon>Lachnospirales</taxon>
        <taxon>Lachnospiraceae</taxon>
        <taxon>Eisenbergiella</taxon>
    </lineage>
</organism>
<comment type="caution">
    <text evidence="5">The sequence shown here is derived from an EMBL/GenBank/DDBJ whole genome shotgun (WGS) entry which is preliminary data.</text>
</comment>
<dbReference type="PANTHER" id="PTHR10353:SF209">
    <property type="entry name" value="GALACTOLIPID GALACTOSYLTRANSFERASE SFR2, CHLOROPLASTIC"/>
    <property type="match status" value="1"/>
</dbReference>
<keyword evidence="2" id="KW-0378">Hydrolase</keyword>
<accession>A0A9D2L1C6</accession>
<dbReference type="Pfam" id="PF00232">
    <property type="entry name" value="Glyco_hydro_1"/>
    <property type="match status" value="1"/>
</dbReference>
<reference evidence="5" key="2">
    <citation type="submission" date="2021-04" db="EMBL/GenBank/DDBJ databases">
        <authorList>
            <person name="Gilroy R."/>
        </authorList>
    </citation>
    <scope>NUCLEOTIDE SEQUENCE</scope>
    <source>
        <strain evidence="5">CHK179-7159</strain>
    </source>
</reference>
<dbReference type="AlphaFoldDB" id="A0A9D2L1C6"/>
<evidence type="ECO:0000256" key="1">
    <source>
        <dbReference type="ARBA" id="ARBA00010838"/>
    </source>
</evidence>